<dbReference type="PROSITE" id="PS51257">
    <property type="entry name" value="PROKAR_LIPOPROTEIN"/>
    <property type="match status" value="1"/>
</dbReference>
<proteinExistence type="predicted"/>
<gene>
    <name evidence="1" type="ORF">ABOD76_05800</name>
</gene>
<evidence type="ECO:0000313" key="1">
    <source>
        <dbReference type="EMBL" id="XBV85815.1"/>
    </source>
</evidence>
<dbReference type="AlphaFoldDB" id="A0AAU7UB94"/>
<sequence>MSRVLLLFPLLLTACTDRPSAREQQLEQRVARLEAQVRQLQQQAAAPGSAQRVTTLAAAQYCASELARELEAYNQDNGRYPAAPAVTLPNACADFQVQWKTLQAGTYRFSVSGSDGRELATEQR</sequence>
<accession>A0AAU7UB94</accession>
<evidence type="ECO:0008006" key="2">
    <source>
        <dbReference type="Google" id="ProtNLM"/>
    </source>
</evidence>
<dbReference type="EMBL" id="CP158299">
    <property type="protein sequence ID" value="XBV85815.1"/>
    <property type="molecule type" value="Genomic_DNA"/>
</dbReference>
<name>A0AAU7UB94_9DEIO</name>
<reference evidence="1" key="1">
    <citation type="submission" date="2024-06" db="EMBL/GenBank/DDBJ databases">
        <title>Draft Genome Sequence of Deinococcus sonorensis Type Strain KR-87, a Biofilm Producing Representative of the Genus Deinococcus.</title>
        <authorList>
            <person name="Boren L.S."/>
            <person name="Grosso R.A."/>
            <person name="Hugenberg-Cox A.N."/>
            <person name="Hill J.T.E."/>
            <person name="Albert C.M."/>
            <person name="Tuohy J.M."/>
        </authorList>
    </citation>
    <scope>NUCLEOTIDE SEQUENCE</scope>
    <source>
        <strain evidence="1">KR-87</strain>
    </source>
</reference>
<protein>
    <recommendedName>
        <fullName evidence="2">Lipoprotein</fullName>
    </recommendedName>
</protein>
<organism evidence="1">
    <name type="scientific">Deinococcus sonorensis KR-87</name>
    <dbReference type="NCBI Taxonomy" id="694439"/>
    <lineage>
        <taxon>Bacteria</taxon>
        <taxon>Thermotogati</taxon>
        <taxon>Deinococcota</taxon>
        <taxon>Deinococci</taxon>
        <taxon>Deinococcales</taxon>
        <taxon>Deinococcaceae</taxon>
        <taxon>Deinococcus</taxon>
    </lineage>
</organism>
<dbReference type="KEGG" id="dsc:ABOD76_05800"/>
<dbReference type="RefSeq" id="WP_350243858.1">
    <property type="nucleotide sequence ID" value="NZ_CP158299.1"/>
</dbReference>